<evidence type="ECO:0000313" key="2">
    <source>
        <dbReference type="EMBL" id="MFC5381682.1"/>
    </source>
</evidence>
<protein>
    <submittedName>
        <fullName evidence="2">Uncharacterized protein</fullName>
    </submittedName>
</protein>
<feature type="signal peptide" evidence="1">
    <location>
        <begin position="1"/>
        <end position="29"/>
    </location>
</feature>
<keyword evidence="3" id="KW-1185">Reference proteome</keyword>
<proteinExistence type="predicted"/>
<feature type="chain" id="PRO_5045456822" evidence="1">
    <location>
        <begin position="30"/>
        <end position="461"/>
    </location>
</feature>
<evidence type="ECO:0000313" key="3">
    <source>
        <dbReference type="Proteomes" id="UP001596122"/>
    </source>
</evidence>
<dbReference type="EMBL" id="JBHSLD010000010">
    <property type="protein sequence ID" value="MFC5381682.1"/>
    <property type="molecule type" value="Genomic_DNA"/>
</dbReference>
<organism evidence="2 3">
    <name type="scientific">Aquipuribacter nitratireducens</name>
    <dbReference type="NCBI Taxonomy" id="650104"/>
    <lineage>
        <taxon>Bacteria</taxon>
        <taxon>Bacillati</taxon>
        <taxon>Actinomycetota</taxon>
        <taxon>Actinomycetes</taxon>
        <taxon>Micrococcales</taxon>
        <taxon>Intrasporangiaceae</taxon>
        <taxon>Aquipuribacter</taxon>
    </lineage>
</organism>
<name>A0ABW0GQ90_9MICO</name>
<dbReference type="Proteomes" id="UP001596122">
    <property type="component" value="Unassembled WGS sequence"/>
</dbReference>
<accession>A0ABW0GQ90</accession>
<gene>
    <name evidence="2" type="ORF">ACFPJ6_12865</name>
</gene>
<dbReference type="RefSeq" id="WP_340271753.1">
    <property type="nucleotide sequence ID" value="NZ_JBBEOG010000021.1"/>
</dbReference>
<evidence type="ECO:0000256" key="1">
    <source>
        <dbReference type="SAM" id="SignalP"/>
    </source>
</evidence>
<comment type="caution">
    <text evidence="2">The sequence shown here is derived from an EMBL/GenBank/DDBJ whole genome shotgun (WGS) entry which is preliminary data.</text>
</comment>
<reference evidence="3" key="1">
    <citation type="journal article" date="2019" name="Int. J. Syst. Evol. Microbiol.">
        <title>The Global Catalogue of Microorganisms (GCM) 10K type strain sequencing project: providing services to taxonomists for standard genome sequencing and annotation.</title>
        <authorList>
            <consortium name="The Broad Institute Genomics Platform"/>
            <consortium name="The Broad Institute Genome Sequencing Center for Infectious Disease"/>
            <person name="Wu L."/>
            <person name="Ma J."/>
        </authorList>
    </citation>
    <scope>NUCLEOTIDE SEQUENCE [LARGE SCALE GENOMIC DNA]</scope>
    <source>
        <strain evidence="3">CCUG 43114</strain>
    </source>
</reference>
<keyword evidence="1" id="KW-0732">Signal</keyword>
<sequence length="461" mass="49067">MISARSSAPALVLPLALVLGAGLVGPAAASTDSTRADSSDASQYGETGLVLRSVQPSPGTARFAATSATVAISSCFVYDQLGFAELYGTVTADAASATVFDITITGGVLNDQAQIIADAGETIAFSARDFAGDLGITVSSGGAVLAQAARNVPDCTPAPSQADFGADEIVRWDGFGSGEVVSTLTDGNTEIYDFLQEVPGNETGTAVLVPIEFDGVPGEELMSYDPLTGRQSFYDWDPDFGFSLVSTREWSKGWDVIEPIQLDADLGSELVVYNSVTGRQVLINLFGNGTTGTFSDRQWSKGWDVVEPIELDGDRASELVVYNSVTGRQVFVNLFANGSTGTFSDRQWSKGWDTVEPVELQTDIMSELLVYNSATGRQVLVNLFPNGTTGTFSDRQWSTGWDVVTALESDRTPLSELAIYNSSTGRHVLIDLKVGGGTGTYLDTYWGRYWADAVRVNLEGD</sequence>